<dbReference type="PRINTS" id="PR01270">
    <property type="entry name" value="HDASUPER"/>
</dbReference>
<evidence type="ECO:0000259" key="13">
    <source>
        <dbReference type="Pfam" id="PF00850"/>
    </source>
</evidence>
<evidence type="ECO:0000256" key="3">
    <source>
        <dbReference type="ARBA" id="ARBA00012111"/>
    </source>
</evidence>
<dbReference type="Gene3D" id="3.40.800.20">
    <property type="entry name" value="Histone deacetylase domain"/>
    <property type="match status" value="1"/>
</dbReference>
<dbReference type="GO" id="GO:0040029">
    <property type="term" value="P:epigenetic regulation of gene expression"/>
    <property type="evidence" value="ECO:0007669"/>
    <property type="project" value="TreeGrafter"/>
</dbReference>
<evidence type="ECO:0000256" key="6">
    <source>
        <dbReference type="ARBA" id="ARBA00022853"/>
    </source>
</evidence>
<feature type="domain" description="Histone deacetylase" evidence="13">
    <location>
        <begin position="107"/>
        <end position="420"/>
    </location>
</feature>
<dbReference type="Pfam" id="PF09757">
    <property type="entry name" value="Arb2-like"/>
    <property type="match status" value="1"/>
</dbReference>
<dbReference type="InterPro" id="IPR019154">
    <property type="entry name" value="Arb2-like_domain"/>
</dbReference>
<evidence type="ECO:0000256" key="11">
    <source>
        <dbReference type="PIRNR" id="PIRNR037919"/>
    </source>
</evidence>
<dbReference type="AlphaFoldDB" id="A0A3N4LPG7"/>
<dbReference type="OrthoDB" id="424012at2759"/>
<keyword evidence="8 11" id="KW-0804">Transcription</keyword>
<evidence type="ECO:0000313" key="15">
    <source>
        <dbReference type="EMBL" id="RPB22571.1"/>
    </source>
</evidence>
<evidence type="ECO:0000313" key="16">
    <source>
        <dbReference type="Proteomes" id="UP000267821"/>
    </source>
</evidence>
<dbReference type="PANTHER" id="PTHR10625">
    <property type="entry name" value="HISTONE DEACETYLASE HDAC1-RELATED"/>
    <property type="match status" value="1"/>
</dbReference>
<dbReference type="FunFam" id="3.40.800.20:FF:000005">
    <property type="entry name" value="histone deacetylase 6"/>
    <property type="match status" value="1"/>
</dbReference>
<dbReference type="PANTHER" id="PTHR10625:SF5">
    <property type="entry name" value="HISTONE DEACETYLASE"/>
    <property type="match status" value="1"/>
</dbReference>
<dbReference type="Pfam" id="PF00850">
    <property type="entry name" value="Hist_deacetyl"/>
    <property type="match status" value="1"/>
</dbReference>
<sequence length="725" mass="80487">MPYSMDTVLPDAPNAPTNTERPPTSDGSNSHSARGNNKLTERSGNVNQQSRSDAGGYVSLNAGQIKEVTKKKTQYKPNSLLYTSKKTGLCYDVRMRYHATVDEGDMHPEDPRRIYFIYKALAEDGLIDDEDDVMSEQLRVQPVLAKFRAREVTKAEACLVHSEAHWKFIESTSRMPLRELQDHTRDGDSVYFNNESFFCGKLSCGGAIEACRHVVEGTLKNAIAVIRPPGHHAEPCNAMGFCLFNNVAVATKVMLKNYPEKVKKVLILDWDVHHGNGTQSAFYNNPDVLYISIHRYSNGTFYPPGTAGNVDKCGEGVGEGKNVNIPWSVGAMGDGDYIYVFQRIVMPIAMEFQPDLVIVSAGFDAAAGDSIGGCYVTPPGYAHMTAMLKTLANGNIVVCLEGGYNLLAIAHSALAVTKVLLGEPPGILKSTFPSNAAVETCQQVMLYQAKYWSSMSIKTLLPELVRSKTMDQSRLHDVIRIYQSKTLADKHNMFELAVMRAKERQSKSFVDQVLSSPDYQEKETLVLIIHDPPQVSAQPSDDRFINLHDAFLLDSGSAYVDWAIAKGYGVIDANVPQFLSGLSEPFDVQTHAQQLCCYIWDNYIGLSDAKKVVIIGIGKAAGGATYLMGARAECRNIVTGLLLFYGDVDLRAVVPPVQGDGLVEWYWENSQVYCSRDHNVWQQKKLRKKYGGLKQAKSHCIADMLREEFDRVTEWLEERIKSPSL</sequence>
<keyword evidence="4 11" id="KW-0678">Repressor</keyword>
<evidence type="ECO:0000256" key="5">
    <source>
        <dbReference type="ARBA" id="ARBA00022801"/>
    </source>
</evidence>
<evidence type="ECO:0000256" key="9">
    <source>
        <dbReference type="ARBA" id="ARBA00023242"/>
    </source>
</evidence>
<dbReference type="EMBL" id="ML121551">
    <property type="protein sequence ID" value="RPB22571.1"/>
    <property type="molecule type" value="Genomic_DNA"/>
</dbReference>
<comment type="similarity">
    <text evidence="2 11">Belongs to the histone deacetylase family. HD type 2 subfamily.</text>
</comment>
<accession>A0A3N4LPG7</accession>
<dbReference type="Proteomes" id="UP000267821">
    <property type="component" value="Unassembled WGS sequence"/>
</dbReference>
<evidence type="ECO:0000256" key="12">
    <source>
        <dbReference type="SAM" id="MobiDB-lite"/>
    </source>
</evidence>
<dbReference type="InterPro" id="IPR037138">
    <property type="entry name" value="His_deacetylse_dom_sf"/>
</dbReference>
<keyword evidence="9 11" id="KW-0539">Nucleus</keyword>
<dbReference type="GO" id="GO:0000118">
    <property type="term" value="C:histone deacetylase complex"/>
    <property type="evidence" value="ECO:0007669"/>
    <property type="project" value="TreeGrafter"/>
</dbReference>
<dbReference type="STRING" id="1051890.A0A3N4LPG7"/>
<organism evidence="15 16">
    <name type="scientific">Terfezia boudieri ATCC MYA-4762</name>
    <dbReference type="NCBI Taxonomy" id="1051890"/>
    <lineage>
        <taxon>Eukaryota</taxon>
        <taxon>Fungi</taxon>
        <taxon>Dikarya</taxon>
        <taxon>Ascomycota</taxon>
        <taxon>Pezizomycotina</taxon>
        <taxon>Pezizomycetes</taxon>
        <taxon>Pezizales</taxon>
        <taxon>Pezizaceae</taxon>
        <taxon>Terfezia</taxon>
    </lineage>
</organism>
<evidence type="ECO:0000256" key="1">
    <source>
        <dbReference type="ARBA" id="ARBA00004123"/>
    </source>
</evidence>
<feature type="region of interest" description="Disordered" evidence="12">
    <location>
        <begin position="1"/>
        <end position="58"/>
    </location>
</feature>
<evidence type="ECO:0000256" key="2">
    <source>
        <dbReference type="ARBA" id="ARBA00007738"/>
    </source>
</evidence>
<evidence type="ECO:0000259" key="14">
    <source>
        <dbReference type="Pfam" id="PF09757"/>
    </source>
</evidence>
<dbReference type="SUPFAM" id="SSF52768">
    <property type="entry name" value="Arginase/deacetylase"/>
    <property type="match status" value="1"/>
</dbReference>
<reference evidence="15 16" key="1">
    <citation type="journal article" date="2018" name="Nat. Ecol. Evol.">
        <title>Pezizomycetes genomes reveal the molecular basis of ectomycorrhizal truffle lifestyle.</title>
        <authorList>
            <person name="Murat C."/>
            <person name="Payen T."/>
            <person name="Noel B."/>
            <person name="Kuo A."/>
            <person name="Morin E."/>
            <person name="Chen J."/>
            <person name="Kohler A."/>
            <person name="Krizsan K."/>
            <person name="Balestrini R."/>
            <person name="Da Silva C."/>
            <person name="Montanini B."/>
            <person name="Hainaut M."/>
            <person name="Levati E."/>
            <person name="Barry K.W."/>
            <person name="Belfiori B."/>
            <person name="Cichocki N."/>
            <person name="Clum A."/>
            <person name="Dockter R.B."/>
            <person name="Fauchery L."/>
            <person name="Guy J."/>
            <person name="Iotti M."/>
            <person name="Le Tacon F."/>
            <person name="Lindquist E.A."/>
            <person name="Lipzen A."/>
            <person name="Malagnac F."/>
            <person name="Mello A."/>
            <person name="Molinier V."/>
            <person name="Miyauchi S."/>
            <person name="Poulain J."/>
            <person name="Riccioni C."/>
            <person name="Rubini A."/>
            <person name="Sitrit Y."/>
            <person name="Splivallo R."/>
            <person name="Traeger S."/>
            <person name="Wang M."/>
            <person name="Zifcakova L."/>
            <person name="Wipf D."/>
            <person name="Zambonelli A."/>
            <person name="Paolocci F."/>
            <person name="Nowrousian M."/>
            <person name="Ottonello S."/>
            <person name="Baldrian P."/>
            <person name="Spatafora J.W."/>
            <person name="Henrissat B."/>
            <person name="Nagy L.G."/>
            <person name="Aury J.M."/>
            <person name="Wincker P."/>
            <person name="Grigoriev I.V."/>
            <person name="Bonfante P."/>
            <person name="Martin F.M."/>
        </authorList>
    </citation>
    <scope>NUCLEOTIDE SEQUENCE [LARGE SCALE GENOMIC DNA]</scope>
    <source>
        <strain evidence="15 16">ATCC MYA-4762</strain>
    </source>
</reference>
<feature type="compositionally biased region" description="Polar residues" evidence="12">
    <location>
        <begin position="15"/>
        <end position="52"/>
    </location>
</feature>
<name>A0A3N4LPG7_9PEZI</name>
<keyword evidence="7 11" id="KW-0805">Transcription regulation</keyword>
<comment type="catalytic activity">
    <reaction evidence="10 11">
        <text>N(6)-acetyl-L-lysyl-[histone] + H2O = L-lysyl-[histone] + acetate</text>
        <dbReference type="Rhea" id="RHEA:58196"/>
        <dbReference type="Rhea" id="RHEA-COMP:9845"/>
        <dbReference type="Rhea" id="RHEA-COMP:11338"/>
        <dbReference type="ChEBI" id="CHEBI:15377"/>
        <dbReference type="ChEBI" id="CHEBI:29969"/>
        <dbReference type="ChEBI" id="CHEBI:30089"/>
        <dbReference type="ChEBI" id="CHEBI:61930"/>
        <dbReference type="EC" id="3.5.1.98"/>
    </reaction>
</comment>
<keyword evidence="6 11" id="KW-0156">Chromatin regulator</keyword>
<proteinExistence type="inferred from homology"/>
<dbReference type="InterPro" id="IPR017321">
    <property type="entry name" value="Hist_deAcase_II_yeast"/>
</dbReference>
<evidence type="ECO:0000256" key="8">
    <source>
        <dbReference type="ARBA" id="ARBA00023163"/>
    </source>
</evidence>
<dbReference type="EC" id="3.5.1.98" evidence="3 11"/>
<dbReference type="FunCoup" id="A0A3N4LPG7">
    <property type="interactions" value="153"/>
</dbReference>
<evidence type="ECO:0000256" key="4">
    <source>
        <dbReference type="ARBA" id="ARBA00022491"/>
    </source>
</evidence>
<dbReference type="ESTHER" id="9pezi-a0a3n4lpg7">
    <property type="family name" value="Arb2_domain"/>
</dbReference>
<keyword evidence="16" id="KW-1185">Reference proteome</keyword>
<comment type="function">
    <text evidence="11">Responsible for the deacetylation of lysine residues on the N-terminal part of the core histones (H2A, H2B, H3 and H4). Histone deacetylation gives a tag for epigenetic repression and plays an important role in transcriptional regulation, cell cycle progression and developmental events.</text>
</comment>
<dbReference type="GO" id="GO:0031078">
    <property type="term" value="F:histone H3K14 deacetylase activity, hydrolytic mechanism"/>
    <property type="evidence" value="ECO:0007669"/>
    <property type="project" value="UniProtKB-UniRule"/>
</dbReference>
<keyword evidence="5 11" id="KW-0378">Hydrolase</keyword>
<evidence type="ECO:0000256" key="7">
    <source>
        <dbReference type="ARBA" id="ARBA00023015"/>
    </source>
</evidence>
<dbReference type="InterPro" id="IPR023696">
    <property type="entry name" value="Ureohydrolase_dom_sf"/>
</dbReference>
<dbReference type="PIRSF" id="PIRSF037919">
    <property type="entry name" value="HDAC_II_yeast"/>
    <property type="match status" value="1"/>
</dbReference>
<gene>
    <name evidence="15" type="ORF">L211DRAFT_330458</name>
</gene>
<protein>
    <recommendedName>
        <fullName evidence="3 11">Histone deacetylase</fullName>
        <ecNumber evidence="3 11">3.5.1.98</ecNumber>
    </recommendedName>
</protein>
<dbReference type="InterPro" id="IPR000286">
    <property type="entry name" value="HDACs"/>
</dbReference>
<comment type="subcellular location">
    <subcellularLocation>
        <location evidence="1 11">Nucleus</location>
    </subcellularLocation>
</comment>
<evidence type="ECO:0000256" key="10">
    <source>
        <dbReference type="ARBA" id="ARBA00048287"/>
    </source>
</evidence>
<dbReference type="InParanoid" id="A0A3N4LPG7"/>
<feature type="domain" description="Arb2-like" evidence="14">
    <location>
        <begin position="474"/>
        <end position="721"/>
    </location>
</feature>
<dbReference type="InterPro" id="IPR023801">
    <property type="entry name" value="His_deacetylse_dom"/>
</dbReference>